<dbReference type="Pfam" id="PF02470">
    <property type="entry name" value="MlaD"/>
    <property type="match status" value="1"/>
</dbReference>
<comment type="caution">
    <text evidence="3">The sequence shown here is derived from an EMBL/GenBank/DDBJ whole genome shotgun (WGS) entry which is preliminary data.</text>
</comment>
<feature type="domain" description="Mammalian cell entry C-terminal" evidence="2">
    <location>
        <begin position="117"/>
        <end position="263"/>
    </location>
</feature>
<proteinExistence type="predicted"/>
<evidence type="ECO:0000313" key="3">
    <source>
        <dbReference type="EMBL" id="ORW08101.1"/>
    </source>
</evidence>
<dbReference type="STRING" id="1108812.AWC16_20425"/>
<evidence type="ECO:0000313" key="4">
    <source>
        <dbReference type="Proteomes" id="UP000193866"/>
    </source>
</evidence>
<organism evidence="3 4">
    <name type="scientific">Mycolicibacter longobardus</name>
    <dbReference type="NCBI Taxonomy" id="1108812"/>
    <lineage>
        <taxon>Bacteria</taxon>
        <taxon>Bacillati</taxon>
        <taxon>Actinomycetota</taxon>
        <taxon>Actinomycetes</taxon>
        <taxon>Mycobacteriales</taxon>
        <taxon>Mycobacteriaceae</taxon>
        <taxon>Mycolicibacter</taxon>
    </lineage>
</organism>
<dbReference type="InterPro" id="IPR024516">
    <property type="entry name" value="Mce_C"/>
</dbReference>
<dbReference type="GO" id="GO:0005576">
    <property type="term" value="C:extracellular region"/>
    <property type="evidence" value="ECO:0007669"/>
    <property type="project" value="TreeGrafter"/>
</dbReference>
<dbReference type="GO" id="GO:0051701">
    <property type="term" value="P:biological process involved in interaction with host"/>
    <property type="evidence" value="ECO:0007669"/>
    <property type="project" value="TreeGrafter"/>
</dbReference>
<protein>
    <submittedName>
        <fullName evidence="3">Mammalian cell entry protein</fullName>
    </submittedName>
</protein>
<dbReference type="InterPro" id="IPR005693">
    <property type="entry name" value="Mce"/>
</dbReference>
<dbReference type="Pfam" id="PF11887">
    <property type="entry name" value="Mce4_CUP1"/>
    <property type="match status" value="1"/>
</dbReference>
<dbReference type="RefSeq" id="WP_085266380.1">
    <property type="nucleotide sequence ID" value="NZ_LQPG01000039.1"/>
</dbReference>
<sequence length="350" mass="37571">MRSRSAGIGFALFLVVAAVATTLVYGTLSRDTTGRTDEYSAMFTDATGLREGDDVRTAGVRVGRVESVSLAGSLAKVTFRIHSDQVIYGNTVASVRYQNIVGQRYLGLSRGRIGDPARRLSPGAELPVDHTEPSFDVGALLNGFEPLFTLLDPAEADKLSKALLDAFQGDSAAIAHFVSQSTELTAAFAGRDQMLGDLIDGLNSVATDLARQDDNLNSVIDNARRVVTELNQRRDTVVSSVGALRHVSERLAAIGDNTYPQFSEMVHREPGFAAHMVENHDQIAFLGSNLPLLLKGLARVSQDGSYGNAYACSLNLMGFFPGLNDLVPAIVRRASPGDDVKNSQKCRPAE</sequence>
<dbReference type="NCBIfam" id="TIGR00996">
    <property type="entry name" value="Mtu_fam_mce"/>
    <property type="match status" value="1"/>
</dbReference>
<dbReference type="OrthoDB" id="338143at2"/>
<evidence type="ECO:0000259" key="1">
    <source>
        <dbReference type="Pfam" id="PF02470"/>
    </source>
</evidence>
<dbReference type="AlphaFoldDB" id="A0A1X1YAP7"/>
<reference evidence="3 4" key="1">
    <citation type="submission" date="2016-01" db="EMBL/GenBank/DDBJ databases">
        <title>The new phylogeny of the genus Mycobacterium.</title>
        <authorList>
            <person name="Tarcisio F."/>
            <person name="Conor M."/>
            <person name="Antonella G."/>
            <person name="Elisabetta G."/>
            <person name="Giulia F.S."/>
            <person name="Sara T."/>
            <person name="Anna F."/>
            <person name="Clotilde B."/>
            <person name="Roberto B."/>
            <person name="Veronica D.S."/>
            <person name="Fabio R."/>
            <person name="Monica P."/>
            <person name="Olivier J."/>
            <person name="Enrico T."/>
            <person name="Nicola S."/>
        </authorList>
    </citation>
    <scope>NUCLEOTIDE SEQUENCE [LARGE SCALE GENOMIC DNA]</scope>
    <source>
        <strain evidence="3 4">DSM 45394</strain>
    </source>
</reference>
<dbReference type="InterPro" id="IPR052336">
    <property type="entry name" value="MlaD_Phospholipid_Transporter"/>
</dbReference>
<dbReference type="PANTHER" id="PTHR33371">
    <property type="entry name" value="INTERMEMBRANE PHOSPHOLIPID TRANSPORT SYSTEM BINDING PROTEIN MLAD-RELATED"/>
    <property type="match status" value="1"/>
</dbReference>
<keyword evidence="4" id="KW-1185">Reference proteome</keyword>
<name>A0A1X1YAP7_9MYCO</name>
<dbReference type="Proteomes" id="UP000193866">
    <property type="component" value="Unassembled WGS sequence"/>
</dbReference>
<accession>A0A1X1YAP7</accession>
<dbReference type="EMBL" id="LQPG01000039">
    <property type="protein sequence ID" value="ORW08101.1"/>
    <property type="molecule type" value="Genomic_DNA"/>
</dbReference>
<gene>
    <name evidence="3" type="ORF">AWC16_20425</name>
</gene>
<dbReference type="PANTHER" id="PTHR33371:SF17">
    <property type="entry name" value="MCE-FAMILY PROTEIN MCE1B"/>
    <property type="match status" value="1"/>
</dbReference>
<feature type="domain" description="Mce/MlaD" evidence="1">
    <location>
        <begin position="36"/>
        <end position="111"/>
    </location>
</feature>
<dbReference type="InterPro" id="IPR003399">
    <property type="entry name" value="Mce/MlaD"/>
</dbReference>
<evidence type="ECO:0000259" key="2">
    <source>
        <dbReference type="Pfam" id="PF11887"/>
    </source>
</evidence>